<proteinExistence type="predicted"/>
<evidence type="ECO:0000256" key="1">
    <source>
        <dbReference type="SAM" id="MobiDB-lite"/>
    </source>
</evidence>
<protein>
    <submittedName>
        <fullName evidence="3">CopG family transcriptional regulator</fullName>
    </submittedName>
</protein>
<dbReference type="InterPro" id="IPR002145">
    <property type="entry name" value="CopG"/>
</dbReference>
<evidence type="ECO:0000313" key="4">
    <source>
        <dbReference type="Proteomes" id="UP000295621"/>
    </source>
</evidence>
<dbReference type="Proteomes" id="UP000295621">
    <property type="component" value="Unassembled WGS sequence"/>
</dbReference>
<dbReference type="OrthoDB" id="4748025at2"/>
<keyword evidence="4" id="KW-1185">Reference proteome</keyword>
<dbReference type="Pfam" id="PF01402">
    <property type="entry name" value="RHH_1"/>
    <property type="match status" value="1"/>
</dbReference>
<dbReference type="AlphaFoldDB" id="A0A4R4RHC2"/>
<feature type="domain" description="Ribbon-helix-helix protein CopG" evidence="2">
    <location>
        <begin position="7"/>
        <end position="43"/>
    </location>
</feature>
<name>A0A4R4RHC2_9ACTN</name>
<dbReference type="RefSeq" id="WP_131985732.1">
    <property type="nucleotide sequence ID" value="NZ_SMKL01000050.1"/>
</dbReference>
<sequence length="78" mass="8879">MAKEKMTVTLDPSTLADVDADARQAGLNRSEFVERALRREHYRRLLDRAGRPAHPTPNAPAESDQQLRDLLAWQRNPS</sequence>
<organism evidence="3 4">
    <name type="scientific">Jiangella ureilytica</name>
    <dbReference type="NCBI Taxonomy" id="2530374"/>
    <lineage>
        <taxon>Bacteria</taxon>
        <taxon>Bacillati</taxon>
        <taxon>Actinomycetota</taxon>
        <taxon>Actinomycetes</taxon>
        <taxon>Jiangellales</taxon>
        <taxon>Jiangellaceae</taxon>
        <taxon>Jiangella</taxon>
    </lineage>
</organism>
<dbReference type="EMBL" id="SMKL01000050">
    <property type="protein sequence ID" value="TDC48797.1"/>
    <property type="molecule type" value="Genomic_DNA"/>
</dbReference>
<dbReference type="GO" id="GO:0006355">
    <property type="term" value="P:regulation of DNA-templated transcription"/>
    <property type="evidence" value="ECO:0007669"/>
    <property type="project" value="InterPro"/>
</dbReference>
<gene>
    <name evidence="3" type="ORF">E1212_20130</name>
</gene>
<feature type="region of interest" description="Disordered" evidence="1">
    <location>
        <begin position="45"/>
        <end position="78"/>
    </location>
</feature>
<reference evidence="3 4" key="1">
    <citation type="submission" date="2019-02" db="EMBL/GenBank/DDBJ databases">
        <title>Draft genome sequences of novel Actinobacteria.</title>
        <authorList>
            <person name="Sahin N."/>
            <person name="Ay H."/>
            <person name="Saygin H."/>
        </authorList>
    </citation>
    <scope>NUCLEOTIDE SEQUENCE [LARGE SCALE GENOMIC DNA]</scope>
    <source>
        <strain evidence="3 4">KC603</strain>
    </source>
</reference>
<comment type="caution">
    <text evidence="3">The sequence shown here is derived from an EMBL/GenBank/DDBJ whole genome shotgun (WGS) entry which is preliminary data.</text>
</comment>
<evidence type="ECO:0000259" key="2">
    <source>
        <dbReference type="Pfam" id="PF01402"/>
    </source>
</evidence>
<accession>A0A4R4RHC2</accession>
<dbReference type="CDD" id="cd22231">
    <property type="entry name" value="RHH_NikR_HicB-like"/>
    <property type="match status" value="1"/>
</dbReference>
<evidence type="ECO:0000313" key="3">
    <source>
        <dbReference type="EMBL" id="TDC48797.1"/>
    </source>
</evidence>